<dbReference type="PANTHER" id="PTHR13789">
    <property type="entry name" value="MONOOXYGENASE"/>
    <property type="match status" value="1"/>
</dbReference>
<comment type="caution">
    <text evidence="8">The sequence shown here is derived from an EMBL/GenBank/DDBJ whole genome shotgun (WGS) entry which is preliminary data.</text>
</comment>
<protein>
    <recommendedName>
        <fullName evidence="7">FAD-binding domain-containing protein</fullName>
    </recommendedName>
</protein>
<name>A0AA39CIH0_9EURO</name>
<evidence type="ECO:0000256" key="3">
    <source>
        <dbReference type="ARBA" id="ARBA00022827"/>
    </source>
</evidence>
<evidence type="ECO:0000313" key="8">
    <source>
        <dbReference type="EMBL" id="KAJ9609496.1"/>
    </source>
</evidence>
<comment type="similarity">
    <text evidence="1">Belongs to the paxM FAD-dependent monooxygenase family.</text>
</comment>
<evidence type="ECO:0000259" key="7">
    <source>
        <dbReference type="Pfam" id="PF01494"/>
    </source>
</evidence>
<dbReference type="InterPro" id="IPR036188">
    <property type="entry name" value="FAD/NAD-bd_sf"/>
</dbReference>
<dbReference type="AlphaFoldDB" id="A0AA39CIH0"/>
<keyword evidence="3" id="KW-0274">FAD</keyword>
<dbReference type="SUPFAM" id="SSF51905">
    <property type="entry name" value="FAD/NAD(P)-binding domain"/>
    <property type="match status" value="1"/>
</dbReference>
<keyword evidence="9" id="KW-1185">Reference proteome</keyword>
<dbReference type="EMBL" id="JAPDRK010000008">
    <property type="protein sequence ID" value="KAJ9609496.1"/>
    <property type="molecule type" value="Genomic_DNA"/>
</dbReference>
<keyword evidence="4" id="KW-0560">Oxidoreductase</keyword>
<evidence type="ECO:0000256" key="5">
    <source>
        <dbReference type="ARBA" id="ARBA00023033"/>
    </source>
</evidence>
<dbReference type="Proteomes" id="UP001172673">
    <property type="component" value="Unassembled WGS sequence"/>
</dbReference>
<keyword evidence="5" id="KW-0503">Monooxygenase</keyword>
<dbReference type="Pfam" id="PF01494">
    <property type="entry name" value="FAD_binding_3"/>
    <property type="match status" value="1"/>
</dbReference>
<evidence type="ECO:0000313" key="9">
    <source>
        <dbReference type="Proteomes" id="UP001172673"/>
    </source>
</evidence>
<evidence type="ECO:0000256" key="1">
    <source>
        <dbReference type="ARBA" id="ARBA00007992"/>
    </source>
</evidence>
<evidence type="ECO:0000256" key="4">
    <source>
        <dbReference type="ARBA" id="ARBA00023002"/>
    </source>
</evidence>
<dbReference type="InterPro" id="IPR002938">
    <property type="entry name" value="FAD-bd"/>
</dbReference>
<feature type="region of interest" description="Disordered" evidence="6">
    <location>
        <begin position="326"/>
        <end position="355"/>
    </location>
</feature>
<keyword evidence="2" id="KW-0285">Flavoprotein</keyword>
<dbReference type="PRINTS" id="PR00420">
    <property type="entry name" value="RNGMNOXGNASE"/>
</dbReference>
<organism evidence="8 9">
    <name type="scientific">Cladophialophora chaetospira</name>
    <dbReference type="NCBI Taxonomy" id="386627"/>
    <lineage>
        <taxon>Eukaryota</taxon>
        <taxon>Fungi</taxon>
        <taxon>Dikarya</taxon>
        <taxon>Ascomycota</taxon>
        <taxon>Pezizomycotina</taxon>
        <taxon>Eurotiomycetes</taxon>
        <taxon>Chaetothyriomycetidae</taxon>
        <taxon>Chaetothyriales</taxon>
        <taxon>Herpotrichiellaceae</taxon>
        <taxon>Cladophialophora</taxon>
    </lineage>
</organism>
<proteinExistence type="inferred from homology"/>
<dbReference type="InterPro" id="IPR050493">
    <property type="entry name" value="FAD-dep_Monooxygenase_BioMet"/>
</dbReference>
<gene>
    <name evidence="8" type="ORF">H2200_005823</name>
</gene>
<dbReference type="PANTHER" id="PTHR13789:SF309">
    <property type="entry name" value="PUTATIVE (AFU_ORTHOLOGUE AFUA_6G14510)-RELATED"/>
    <property type="match status" value="1"/>
</dbReference>
<dbReference type="GO" id="GO:0004497">
    <property type="term" value="F:monooxygenase activity"/>
    <property type="evidence" value="ECO:0007669"/>
    <property type="project" value="UniProtKB-KW"/>
</dbReference>
<accession>A0AA39CIH0</accession>
<dbReference type="Gene3D" id="3.50.50.60">
    <property type="entry name" value="FAD/NAD(P)-binding domain"/>
    <property type="match status" value="1"/>
</dbReference>
<evidence type="ECO:0000256" key="6">
    <source>
        <dbReference type="SAM" id="MobiDB-lite"/>
    </source>
</evidence>
<feature type="domain" description="FAD-binding" evidence="7">
    <location>
        <begin position="373"/>
        <end position="478"/>
    </location>
</feature>
<evidence type="ECO:0000256" key="2">
    <source>
        <dbReference type="ARBA" id="ARBA00022630"/>
    </source>
</evidence>
<dbReference type="GO" id="GO:0071949">
    <property type="term" value="F:FAD binding"/>
    <property type="evidence" value="ECO:0007669"/>
    <property type="project" value="InterPro"/>
</dbReference>
<sequence>MVKILIIGAGISGLSTYLFLRKHLLLNNPSTQEYEIKIYEAYDINQSTFNATLSGSINGEQANALPTDETEPIFTPQAIGSAIGISKNGLSVLSRLDEDASDKPGSGSITQQMATHGHPISCWEISTARGFTIVNVNLSASKDVKSDSASTSPKPKDLYHGIMIARQACWEILRDRVLAVSPDVVVRKKVVDVVIGDEKARNVVKFEDGSKEEADLVIGADGLRSVLRKAMFQEDGTSTPPKHIQSATKAKKTWTETIVSRLPFGRTNSTAKKADFVSPHYEGLVGVGGFVPSSVLEATGQTPGSMSIVFGPNGFFGYGYLTSRPVESTSSPSDTNTPAATGPGNPPTSTPGPLAGWWSTFSSPNPYPYSTTPTTAHTFNKYLALSSLQARHASWKNPSIAAILSFVKHETEMHGVNGKGLDASYPTWTTRELPYWQMNGRAVLLGDAAHALQPSSGQGACQALEDAEALALFLKHYLDQPGKGISSSKGPDATTALLSGPDETLHSCLHNAFTAYQLFRAPRVHKIHVRSQKMSNLKSDMNVVMEYTVYFFIWMMTWRWLNWILNRVGVSDLERYNEELFGYDLPEQVEIFLKERQTSRVGD</sequence>
<reference evidence="8" key="1">
    <citation type="submission" date="2022-10" db="EMBL/GenBank/DDBJ databases">
        <title>Culturing micro-colonial fungi from biological soil crusts in the Mojave desert and describing Neophaeococcomyces mojavensis, and introducing the new genera and species Taxawa tesnikishii.</title>
        <authorList>
            <person name="Kurbessoian T."/>
            <person name="Stajich J.E."/>
        </authorList>
    </citation>
    <scope>NUCLEOTIDE SEQUENCE</scope>
    <source>
        <strain evidence="8">TK_41</strain>
    </source>
</reference>